<name>A0A1E5UPT8_9POAL</name>
<dbReference type="AlphaFoldDB" id="A0A1E5UPT8"/>
<organism evidence="1 2">
    <name type="scientific">Dichanthelium oligosanthes</name>
    <dbReference type="NCBI Taxonomy" id="888268"/>
    <lineage>
        <taxon>Eukaryota</taxon>
        <taxon>Viridiplantae</taxon>
        <taxon>Streptophyta</taxon>
        <taxon>Embryophyta</taxon>
        <taxon>Tracheophyta</taxon>
        <taxon>Spermatophyta</taxon>
        <taxon>Magnoliopsida</taxon>
        <taxon>Liliopsida</taxon>
        <taxon>Poales</taxon>
        <taxon>Poaceae</taxon>
        <taxon>PACMAD clade</taxon>
        <taxon>Panicoideae</taxon>
        <taxon>Panicodae</taxon>
        <taxon>Paniceae</taxon>
        <taxon>Dichantheliinae</taxon>
        <taxon>Dichanthelium</taxon>
    </lineage>
</organism>
<dbReference type="Proteomes" id="UP000095767">
    <property type="component" value="Unassembled WGS sequence"/>
</dbReference>
<sequence length="64" mass="7873">MSLLHPPRLTSLVLMWRSLMTSTLPGKRSRRRRRLRASFLRQRRRHPSLCRTSTRMTRRLWMLL</sequence>
<protein>
    <submittedName>
        <fullName evidence="1">Uncharacterized protein</fullName>
    </submittedName>
</protein>
<evidence type="ECO:0000313" key="1">
    <source>
        <dbReference type="EMBL" id="OEL14881.1"/>
    </source>
</evidence>
<reference evidence="1 2" key="1">
    <citation type="submission" date="2016-09" db="EMBL/GenBank/DDBJ databases">
        <title>The draft genome of Dichanthelium oligosanthes: A C3 panicoid grass species.</title>
        <authorList>
            <person name="Studer A.J."/>
            <person name="Schnable J.C."/>
            <person name="Brutnell T.P."/>
        </authorList>
    </citation>
    <scope>NUCLEOTIDE SEQUENCE [LARGE SCALE GENOMIC DNA]</scope>
    <source>
        <strain evidence="2">cv. Kellogg 1175</strain>
        <tissue evidence="1">Leaf</tissue>
    </source>
</reference>
<accession>A0A1E5UPT8</accession>
<gene>
    <name evidence="1" type="ORF">BAE44_0024100</name>
</gene>
<comment type="caution">
    <text evidence="1">The sequence shown here is derived from an EMBL/GenBank/DDBJ whole genome shotgun (WGS) entry which is preliminary data.</text>
</comment>
<keyword evidence="2" id="KW-1185">Reference proteome</keyword>
<proteinExistence type="predicted"/>
<evidence type="ECO:0000313" key="2">
    <source>
        <dbReference type="Proteomes" id="UP000095767"/>
    </source>
</evidence>
<dbReference type="EMBL" id="LWDX02068762">
    <property type="protein sequence ID" value="OEL14881.1"/>
    <property type="molecule type" value="Genomic_DNA"/>
</dbReference>